<gene>
    <name evidence="8" type="ORF">MNB_ARC-1_1285</name>
</gene>
<evidence type="ECO:0000313" key="8">
    <source>
        <dbReference type="EMBL" id="VAY86332.1"/>
    </source>
</evidence>
<dbReference type="GO" id="GO:0005886">
    <property type="term" value="C:plasma membrane"/>
    <property type="evidence" value="ECO:0007669"/>
    <property type="project" value="UniProtKB-SubCell"/>
</dbReference>
<proteinExistence type="inferred from homology"/>
<dbReference type="Pfam" id="PF05128">
    <property type="entry name" value="DUF697"/>
    <property type="match status" value="1"/>
</dbReference>
<comment type="subcellular location">
    <subcellularLocation>
        <location evidence="1">Cell inner membrane</location>
        <topology evidence="1">Multi-pass membrane protein</topology>
    </subcellularLocation>
</comment>
<evidence type="ECO:0000256" key="7">
    <source>
        <dbReference type="ARBA" id="ARBA00023136"/>
    </source>
</evidence>
<sequence>MNIKTYEDEKEVALSILNHYKHHQSQEVRDKATMLYTKIESNGAHSPFLDIKKDIIDTLDKKATSIIYKSAKEVSLFTAFSPGSALDSMAVIFSSMKLMKKIFHVYGYKTNLFTSLLIIRKILENASFAALMEYADDSVNDLLGNTIISKLSTKIAQGVGNGVLMLRIGNMIIQSARPFASDGSIGTYKNMVKLFIKYVKEKVGKKK</sequence>
<name>A0A3B1E0G6_9ZZZZ</name>
<evidence type="ECO:0000256" key="1">
    <source>
        <dbReference type="ARBA" id="ARBA00004429"/>
    </source>
</evidence>
<dbReference type="InterPro" id="IPR021147">
    <property type="entry name" value="DUF697"/>
</dbReference>
<evidence type="ECO:0000256" key="2">
    <source>
        <dbReference type="ARBA" id="ARBA00008255"/>
    </source>
</evidence>
<evidence type="ECO:0000256" key="5">
    <source>
        <dbReference type="ARBA" id="ARBA00022692"/>
    </source>
</evidence>
<evidence type="ECO:0000256" key="3">
    <source>
        <dbReference type="ARBA" id="ARBA00022475"/>
    </source>
</evidence>
<dbReference type="EMBL" id="UOYO01000006">
    <property type="protein sequence ID" value="VAY86332.1"/>
    <property type="molecule type" value="Genomic_DNA"/>
</dbReference>
<dbReference type="InterPro" id="IPR006507">
    <property type="entry name" value="UPF0283"/>
</dbReference>
<protein>
    <submittedName>
        <fullName evidence="8">Membrane protein YcjF</fullName>
    </submittedName>
</protein>
<evidence type="ECO:0000256" key="6">
    <source>
        <dbReference type="ARBA" id="ARBA00022989"/>
    </source>
</evidence>
<dbReference type="AlphaFoldDB" id="A0A3B1E0G6"/>
<dbReference type="PANTHER" id="PTHR39342:SF1">
    <property type="entry name" value="UPF0283 MEMBRANE PROTEIN YCJF"/>
    <property type="match status" value="1"/>
</dbReference>
<dbReference type="PANTHER" id="PTHR39342">
    <property type="entry name" value="UPF0283 MEMBRANE PROTEIN YCJF"/>
    <property type="match status" value="1"/>
</dbReference>
<accession>A0A3B1E0G6</accession>
<keyword evidence="6" id="KW-1133">Transmembrane helix</keyword>
<keyword evidence="3" id="KW-1003">Cell membrane</keyword>
<keyword evidence="7" id="KW-0472">Membrane</keyword>
<reference evidence="8" key="1">
    <citation type="submission" date="2018-10" db="EMBL/GenBank/DDBJ databases">
        <authorList>
            <person name="Aoki K."/>
        </authorList>
    </citation>
    <scope>NUCLEOTIDE SEQUENCE</scope>
</reference>
<keyword evidence="4" id="KW-0997">Cell inner membrane</keyword>
<keyword evidence="5" id="KW-0812">Transmembrane</keyword>
<comment type="similarity">
    <text evidence="2">Belongs to the UPF0283 family.</text>
</comment>
<organism evidence="8">
    <name type="scientific">hydrothermal vent metagenome</name>
    <dbReference type="NCBI Taxonomy" id="652676"/>
    <lineage>
        <taxon>unclassified sequences</taxon>
        <taxon>metagenomes</taxon>
        <taxon>ecological metagenomes</taxon>
    </lineage>
</organism>
<evidence type="ECO:0000256" key="4">
    <source>
        <dbReference type="ARBA" id="ARBA00022519"/>
    </source>
</evidence>